<dbReference type="PANTHER" id="PTHR31325">
    <property type="entry name" value="OS01G0798800 PROTEIN-RELATED"/>
    <property type="match status" value="1"/>
</dbReference>
<feature type="transmembrane region" description="Helical" evidence="1">
    <location>
        <begin position="139"/>
        <end position="156"/>
    </location>
</feature>
<organism evidence="3 4">
    <name type="scientific">Deinandra increscens subsp. villosa</name>
    <dbReference type="NCBI Taxonomy" id="3103831"/>
    <lineage>
        <taxon>Eukaryota</taxon>
        <taxon>Viridiplantae</taxon>
        <taxon>Streptophyta</taxon>
        <taxon>Embryophyta</taxon>
        <taxon>Tracheophyta</taxon>
        <taxon>Spermatophyta</taxon>
        <taxon>Magnoliopsida</taxon>
        <taxon>eudicotyledons</taxon>
        <taxon>Gunneridae</taxon>
        <taxon>Pentapetalae</taxon>
        <taxon>asterids</taxon>
        <taxon>campanulids</taxon>
        <taxon>Asterales</taxon>
        <taxon>Asteraceae</taxon>
        <taxon>Asteroideae</taxon>
        <taxon>Heliantheae alliance</taxon>
        <taxon>Madieae</taxon>
        <taxon>Madiinae</taxon>
        <taxon>Deinandra</taxon>
    </lineage>
</organism>
<feature type="transmembrane region" description="Helical" evidence="1">
    <location>
        <begin position="83"/>
        <end position="103"/>
    </location>
</feature>
<dbReference type="Pfam" id="PF04578">
    <property type="entry name" value="DUF594"/>
    <property type="match status" value="1"/>
</dbReference>
<feature type="domain" description="DUF4220" evidence="2">
    <location>
        <begin position="53"/>
        <end position="387"/>
    </location>
</feature>
<accession>A0AAP0GTM7</accession>
<proteinExistence type="predicted"/>
<keyword evidence="4" id="KW-1185">Reference proteome</keyword>
<evidence type="ECO:0000313" key="4">
    <source>
        <dbReference type="Proteomes" id="UP001408789"/>
    </source>
</evidence>
<evidence type="ECO:0000313" key="3">
    <source>
        <dbReference type="EMBL" id="KAK9062878.1"/>
    </source>
</evidence>
<sequence length="663" mass="75572">MVQMVSADIQKLWNEHGLQALILVSLVLQIILHVLGNLRKHNPRTLIRTATLWSVYNLAYAVVPAALTISAQSTSDVSARELMSFWASLFLLDLGGPDNFTAYSSEDNELWLRHLMFMVTQSVLALYVILLSFPGRSHLPLLSVVIYAIGVIKCFGRVQALRFGSSEHLRGSLLGPADPGPDYAKFMEEFRLKKSQGFIVKVDELADHIRQVVNVDPESGSKEILESYRLFKIFEPLFVDLILTYEERDISTSYFKRLDSCQAFRAVEIELGFAYDKFYTKANVIYTYKGLLFHATSVFLSLFVLVGFYFISDISQYPVIDVYITYLVTASYVSKELFALVTMVRSDWTDLWLNQHNLTRNILKFECLKQPTKQRWSNAIAQLDLLSVALEEKPARALRIQVLFGVEEYLETQRYERYAEVSANLKDMIYSQFKQLMSSNCNKPSCIHKGGYSLHQNNCSKLLWSIHDVEFDRSILIWHIATSLCYYSDIDDQSGVNRIESNHMSKYLLNLLVSYPEMLPKGIGMIRYRDTCADAKRFFQNKGAGDNKVEAYINLLKVVDHCKEVLPSEVTGDRSKTALFDGVRLAKDLMEMSSSEHMWKVVSQVWIEILGHAAANCRAVHHSQQLGRGGQLLTHVWLLMANLGLTEHFQVSQGHARAKLNVS</sequence>
<name>A0AAP0GTM7_9ASTR</name>
<keyword evidence="1" id="KW-0812">Transmembrane</keyword>
<dbReference type="InterPro" id="IPR007658">
    <property type="entry name" value="DUF594"/>
</dbReference>
<protein>
    <recommendedName>
        <fullName evidence="2">DUF4220 domain-containing protein</fullName>
    </recommendedName>
</protein>
<dbReference type="InterPro" id="IPR025315">
    <property type="entry name" value="DUF4220"/>
</dbReference>
<gene>
    <name evidence="3" type="ORF">SSX86_020068</name>
</gene>
<keyword evidence="1" id="KW-1133">Transmembrane helix</keyword>
<keyword evidence="1" id="KW-0472">Membrane</keyword>
<evidence type="ECO:0000256" key="1">
    <source>
        <dbReference type="SAM" id="Phobius"/>
    </source>
</evidence>
<feature type="transmembrane region" description="Helical" evidence="1">
    <location>
        <begin position="50"/>
        <end position="71"/>
    </location>
</feature>
<dbReference type="Pfam" id="PF13968">
    <property type="entry name" value="DUF4220"/>
    <property type="match status" value="1"/>
</dbReference>
<comment type="caution">
    <text evidence="3">The sequence shown here is derived from an EMBL/GenBank/DDBJ whole genome shotgun (WGS) entry which is preliminary data.</text>
</comment>
<feature type="transmembrane region" description="Helical" evidence="1">
    <location>
        <begin position="291"/>
        <end position="311"/>
    </location>
</feature>
<feature type="transmembrane region" description="Helical" evidence="1">
    <location>
        <begin position="20"/>
        <end position="38"/>
    </location>
</feature>
<dbReference type="EMBL" id="JBCNJP010000019">
    <property type="protein sequence ID" value="KAK9062878.1"/>
    <property type="molecule type" value="Genomic_DNA"/>
</dbReference>
<evidence type="ECO:0000259" key="2">
    <source>
        <dbReference type="Pfam" id="PF13968"/>
    </source>
</evidence>
<feature type="transmembrane region" description="Helical" evidence="1">
    <location>
        <begin position="115"/>
        <end position="133"/>
    </location>
</feature>
<dbReference type="Proteomes" id="UP001408789">
    <property type="component" value="Unassembled WGS sequence"/>
</dbReference>
<dbReference type="AlphaFoldDB" id="A0AAP0GTM7"/>
<reference evidence="3 4" key="1">
    <citation type="submission" date="2024-04" db="EMBL/GenBank/DDBJ databases">
        <title>The reference genome of an endangered Asteraceae, Deinandra increscens subsp. villosa, native to the Central Coast of California.</title>
        <authorList>
            <person name="Guilliams M."/>
            <person name="Hasenstab-Lehman K."/>
            <person name="Meyer R."/>
            <person name="Mcevoy S."/>
        </authorList>
    </citation>
    <scope>NUCLEOTIDE SEQUENCE [LARGE SCALE GENOMIC DNA]</scope>
    <source>
        <tissue evidence="3">Leaf</tissue>
    </source>
</reference>